<name>A0A919QA27_9ACTN</name>
<dbReference type="CDD" id="cd05289">
    <property type="entry name" value="MDR_like_2"/>
    <property type="match status" value="1"/>
</dbReference>
<evidence type="ECO:0000259" key="1">
    <source>
        <dbReference type="SMART" id="SM00829"/>
    </source>
</evidence>
<organism evidence="2 3">
    <name type="scientific">Acrocarpospora phusangensis</name>
    <dbReference type="NCBI Taxonomy" id="1070424"/>
    <lineage>
        <taxon>Bacteria</taxon>
        <taxon>Bacillati</taxon>
        <taxon>Actinomycetota</taxon>
        <taxon>Actinomycetes</taxon>
        <taxon>Streptosporangiales</taxon>
        <taxon>Streptosporangiaceae</taxon>
        <taxon>Acrocarpospora</taxon>
    </lineage>
</organism>
<dbReference type="Proteomes" id="UP000640052">
    <property type="component" value="Unassembled WGS sequence"/>
</dbReference>
<accession>A0A919QA27</accession>
<dbReference type="InterPro" id="IPR052733">
    <property type="entry name" value="Chloroplast_QOR"/>
</dbReference>
<dbReference type="InterPro" id="IPR036291">
    <property type="entry name" value="NAD(P)-bd_dom_sf"/>
</dbReference>
<dbReference type="Pfam" id="PF08240">
    <property type="entry name" value="ADH_N"/>
    <property type="match status" value="1"/>
</dbReference>
<feature type="domain" description="Enoyl reductase (ER)" evidence="1">
    <location>
        <begin position="8"/>
        <end position="303"/>
    </location>
</feature>
<dbReference type="Gene3D" id="3.40.50.720">
    <property type="entry name" value="NAD(P)-binding Rossmann-like Domain"/>
    <property type="match status" value="1"/>
</dbReference>
<dbReference type="SUPFAM" id="SSF51735">
    <property type="entry name" value="NAD(P)-binding Rossmann-fold domains"/>
    <property type="match status" value="1"/>
</dbReference>
<reference evidence="2" key="1">
    <citation type="submission" date="2021-01" db="EMBL/GenBank/DDBJ databases">
        <title>Whole genome shotgun sequence of Acrocarpospora phusangensis NBRC 108782.</title>
        <authorList>
            <person name="Komaki H."/>
            <person name="Tamura T."/>
        </authorList>
    </citation>
    <scope>NUCLEOTIDE SEQUENCE</scope>
    <source>
        <strain evidence="2">NBRC 108782</strain>
    </source>
</reference>
<dbReference type="InterPro" id="IPR011032">
    <property type="entry name" value="GroES-like_sf"/>
</dbReference>
<dbReference type="SMART" id="SM00829">
    <property type="entry name" value="PKS_ER"/>
    <property type="match status" value="1"/>
</dbReference>
<dbReference type="GO" id="GO:0016491">
    <property type="term" value="F:oxidoreductase activity"/>
    <property type="evidence" value="ECO:0007669"/>
    <property type="project" value="InterPro"/>
</dbReference>
<sequence length="305" mass="30428">MRAIALPGFDSPPALLDLPVPQPAPGEVLVKVRASSVNGFDLAVLAGGMRDFMEHRFPVVLGKDFAGTVEATGEGAVRFAPGDEVFGVVMKPFVGDGAHGDYLSVGDGYGMAAVPEGLGLATAGALGLAGTTALDSLTAAKPEPGTFLLISGATGGVGAIAIQYAAAAGARVIATARPGEEADFVRGLGAEHVVDYSGDVTAQVRAIAPGGVPAVVHLAGDAAALTALLTEGGRIASTLGYALAPHPALVSVVADPQPDTLRRLAEDAAAGRIRVPISRSHPLEEAAQAIAGFAAGTLGKIGITY</sequence>
<dbReference type="PANTHER" id="PTHR44013">
    <property type="entry name" value="ZINC-TYPE ALCOHOL DEHYDROGENASE-LIKE PROTEIN C16A3.02C"/>
    <property type="match status" value="1"/>
</dbReference>
<dbReference type="InterPro" id="IPR020843">
    <property type="entry name" value="ER"/>
</dbReference>
<gene>
    <name evidence="2" type="ORF">Aph01nite_25410</name>
</gene>
<dbReference type="InterPro" id="IPR013154">
    <property type="entry name" value="ADH-like_N"/>
</dbReference>
<dbReference type="RefSeq" id="WP_204041002.1">
    <property type="nucleotide sequence ID" value="NZ_BOOA01000016.1"/>
</dbReference>
<evidence type="ECO:0000313" key="3">
    <source>
        <dbReference type="Proteomes" id="UP000640052"/>
    </source>
</evidence>
<dbReference type="EMBL" id="BOOA01000016">
    <property type="protein sequence ID" value="GIH24231.1"/>
    <property type="molecule type" value="Genomic_DNA"/>
</dbReference>
<dbReference type="AlphaFoldDB" id="A0A919QA27"/>
<evidence type="ECO:0000313" key="2">
    <source>
        <dbReference type="EMBL" id="GIH24231.1"/>
    </source>
</evidence>
<dbReference type="SUPFAM" id="SSF50129">
    <property type="entry name" value="GroES-like"/>
    <property type="match status" value="1"/>
</dbReference>
<dbReference type="PANTHER" id="PTHR44013:SF1">
    <property type="entry name" value="ZINC-TYPE ALCOHOL DEHYDROGENASE-LIKE PROTEIN C16A3.02C"/>
    <property type="match status" value="1"/>
</dbReference>
<keyword evidence="3" id="KW-1185">Reference proteome</keyword>
<proteinExistence type="predicted"/>
<protein>
    <submittedName>
        <fullName evidence="2">NADPH:quinone reductase</fullName>
    </submittedName>
</protein>
<comment type="caution">
    <text evidence="2">The sequence shown here is derived from an EMBL/GenBank/DDBJ whole genome shotgun (WGS) entry which is preliminary data.</text>
</comment>
<dbReference type="Pfam" id="PF00107">
    <property type="entry name" value="ADH_zinc_N"/>
    <property type="match status" value="1"/>
</dbReference>
<dbReference type="InterPro" id="IPR013149">
    <property type="entry name" value="ADH-like_C"/>
</dbReference>
<dbReference type="Gene3D" id="3.90.180.10">
    <property type="entry name" value="Medium-chain alcohol dehydrogenases, catalytic domain"/>
    <property type="match status" value="1"/>
</dbReference>